<sequence length="64" mass="7329">MALAERRKRLEAEKKGGKNSQVSPRDRRRRSGQSSQAFPNKPAGYGFQKSHFLTSKTAQNIYYL</sequence>
<feature type="region of interest" description="Disordered" evidence="1">
    <location>
        <begin position="1"/>
        <end position="49"/>
    </location>
</feature>
<name>A0A2I0WET0_9ASPA</name>
<evidence type="ECO:0000313" key="2">
    <source>
        <dbReference type="EMBL" id="PKU74142.1"/>
    </source>
</evidence>
<proteinExistence type="predicted"/>
<accession>A0A2I0WET0</accession>
<feature type="compositionally biased region" description="Basic and acidic residues" evidence="1">
    <location>
        <begin position="1"/>
        <end position="16"/>
    </location>
</feature>
<protein>
    <submittedName>
        <fullName evidence="2">Uncharacterized protein</fullName>
    </submittedName>
</protein>
<dbReference type="AlphaFoldDB" id="A0A2I0WET0"/>
<reference evidence="2 3" key="2">
    <citation type="journal article" date="2017" name="Nature">
        <title>The Apostasia genome and the evolution of orchids.</title>
        <authorList>
            <person name="Zhang G.Q."/>
            <person name="Liu K.W."/>
            <person name="Li Z."/>
            <person name="Lohaus R."/>
            <person name="Hsiao Y.Y."/>
            <person name="Niu S.C."/>
            <person name="Wang J.Y."/>
            <person name="Lin Y.C."/>
            <person name="Xu Q."/>
            <person name="Chen L.J."/>
            <person name="Yoshida K."/>
            <person name="Fujiwara S."/>
            <person name="Wang Z.W."/>
            <person name="Zhang Y.Q."/>
            <person name="Mitsuda N."/>
            <person name="Wang M."/>
            <person name="Liu G.H."/>
            <person name="Pecoraro L."/>
            <person name="Huang H.X."/>
            <person name="Xiao X.J."/>
            <person name="Lin M."/>
            <person name="Wu X.Y."/>
            <person name="Wu W.L."/>
            <person name="Chen Y.Y."/>
            <person name="Chang S.B."/>
            <person name="Sakamoto S."/>
            <person name="Ohme-Takagi M."/>
            <person name="Yagi M."/>
            <person name="Zeng S.J."/>
            <person name="Shen C.Y."/>
            <person name="Yeh C.M."/>
            <person name="Luo Y.B."/>
            <person name="Tsai W.C."/>
            <person name="Van de Peer Y."/>
            <person name="Liu Z.J."/>
        </authorList>
    </citation>
    <scope>NUCLEOTIDE SEQUENCE [LARGE SCALE GENOMIC DNA]</scope>
    <source>
        <tissue evidence="2">The whole plant</tissue>
    </source>
</reference>
<organism evidence="2 3">
    <name type="scientific">Dendrobium catenatum</name>
    <dbReference type="NCBI Taxonomy" id="906689"/>
    <lineage>
        <taxon>Eukaryota</taxon>
        <taxon>Viridiplantae</taxon>
        <taxon>Streptophyta</taxon>
        <taxon>Embryophyta</taxon>
        <taxon>Tracheophyta</taxon>
        <taxon>Spermatophyta</taxon>
        <taxon>Magnoliopsida</taxon>
        <taxon>Liliopsida</taxon>
        <taxon>Asparagales</taxon>
        <taxon>Orchidaceae</taxon>
        <taxon>Epidendroideae</taxon>
        <taxon>Malaxideae</taxon>
        <taxon>Dendrobiinae</taxon>
        <taxon>Dendrobium</taxon>
    </lineage>
</organism>
<reference evidence="2 3" key="1">
    <citation type="journal article" date="2016" name="Sci. Rep.">
        <title>The Dendrobium catenatum Lindl. genome sequence provides insights into polysaccharide synthase, floral development and adaptive evolution.</title>
        <authorList>
            <person name="Zhang G.Q."/>
            <person name="Xu Q."/>
            <person name="Bian C."/>
            <person name="Tsai W.C."/>
            <person name="Yeh C.M."/>
            <person name="Liu K.W."/>
            <person name="Yoshida K."/>
            <person name="Zhang L.S."/>
            <person name="Chang S.B."/>
            <person name="Chen F."/>
            <person name="Shi Y."/>
            <person name="Su Y.Y."/>
            <person name="Zhang Y.Q."/>
            <person name="Chen L.J."/>
            <person name="Yin Y."/>
            <person name="Lin M."/>
            <person name="Huang H."/>
            <person name="Deng H."/>
            <person name="Wang Z.W."/>
            <person name="Zhu S.L."/>
            <person name="Zhao X."/>
            <person name="Deng C."/>
            <person name="Niu S.C."/>
            <person name="Huang J."/>
            <person name="Wang M."/>
            <person name="Liu G.H."/>
            <person name="Yang H.J."/>
            <person name="Xiao X.J."/>
            <person name="Hsiao Y.Y."/>
            <person name="Wu W.L."/>
            <person name="Chen Y.Y."/>
            <person name="Mitsuda N."/>
            <person name="Ohme-Takagi M."/>
            <person name="Luo Y.B."/>
            <person name="Van de Peer Y."/>
            <person name="Liu Z.J."/>
        </authorList>
    </citation>
    <scope>NUCLEOTIDE SEQUENCE [LARGE SCALE GENOMIC DNA]</scope>
    <source>
        <tissue evidence="2">The whole plant</tissue>
    </source>
</reference>
<keyword evidence="3" id="KW-1185">Reference proteome</keyword>
<evidence type="ECO:0000256" key="1">
    <source>
        <dbReference type="SAM" id="MobiDB-lite"/>
    </source>
</evidence>
<dbReference type="EMBL" id="KZ502685">
    <property type="protein sequence ID" value="PKU74142.1"/>
    <property type="molecule type" value="Genomic_DNA"/>
</dbReference>
<dbReference type="Proteomes" id="UP000233837">
    <property type="component" value="Unassembled WGS sequence"/>
</dbReference>
<evidence type="ECO:0000313" key="3">
    <source>
        <dbReference type="Proteomes" id="UP000233837"/>
    </source>
</evidence>
<gene>
    <name evidence="2" type="ORF">MA16_Dca020118</name>
</gene>